<name>A0ABT8AUI8_9HYPH</name>
<evidence type="ECO:0000313" key="2">
    <source>
        <dbReference type="EMBL" id="MDN3573146.1"/>
    </source>
</evidence>
<organism evidence="2 3">
    <name type="scientific">Methylobacterium longum</name>
    <dbReference type="NCBI Taxonomy" id="767694"/>
    <lineage>
        <taxon>Bacteria</taxon>
        <taxon>Pseudomonadati</taxon>
        <taxon>Pseudomonadota</taxon>
        <taxon>Alphaproteobacteria</taxon>
        <taxon>Hyphomicrobiales</taxon>
        <taxon>Methylobacteriaceae</taxon>
        <taxon>Methylobacterium</taxon>
    </lineage>
</organism>
<proteinExistence type="predicted"/>
<evidence type="ECO:0000313" key="3">
    <source>
        <dbReference type="Proteomes" id="UP001244297"/>
    </source>
</evidence>
<accession>A0ABT8AUI8</accession>
<dbReference type="Proteomes" id="UP001244297">
    <property type="component" value="Unassembled WGS sequence"/>
</dbReference>
<sequence>MASFLPLTEAAAFTCGCAVLQTRWFNPERVSIVLVGVAALLAAGLLLAWTPEDICIDAGALDATAAWPPAAEAGLACR</sequence>
<keyword evidence="1" id="KW-0812">Transmembrane</keyword>
<dbReference type="EMBL" id="JAUFPT010000068">
    <property type="protein sequence ID" value="MDN3573146.1"/>
    <property type="molecule type" value="Genomic_DNA"/>
</dbReference>
<keyword evidence="1" id="KW-1133">Transmembrane helix</keyword>
<protein>
    <submittedName>
        <fullName evidence="2">Uncharacterized protein</fullName>
    </submittedName>
</protein>
<evidence type="ECO:0000256" key="1">
    <source>
        <dbReference type="SAM" id="Phobius"/>
    </source>
</evidence>
<comment type="caution">
    <text evidence="2">The sequence shown here is derived from an EMBL/GenBank/DDBJ whole genome shotgun (WGS) entry which is preliminary data.</text>
</comment>
<dbReference type="RefSeq" id="WP_238291435.1">
    <property type="nucleotide sequence ID" value="NZ_BPQS01000038.1"/>
</dbReference>
<keyword evidence="3" id="KW-1185">Reference proteome</keyword>
<gene>
    <name evidence="2" type="ORF">QWZ18_21290</name>
</gene>
<feature type="transmembrane region" description="Helical" evidence="1">
    <location>
        <begin position="30"/>
        <end position="49"/>
    </location>
</feature>
<reference evidence="3" key="1">
    <citation type="journal article" date="2019" name="Int. J. Syst. Evol. Microbiol.">
        <title>The Global Catalogue of Microorganisms (GCM) 10K type strain sequencing project: providing services to taxonomists for standard genome sequencing and annotation.</title>
        <authorList>
            <consortium name="The Broad Institute Genomics Platform"/>
            <consortium name="The Broad Institute Genome Sequencing Center for Infectious Disease"/>
            <person name="Wu L."/>
            <person name="Ma J."/>
        </authorList>
    </citation>
    <scope>NUCLEOTIDE SEQUENCE [LARGE SCALE GENOMIC DNA]</scope>
    <source>
        <strain evidence="3">CECT 7806</strain>
    </source>
</reference>
<keyword evidence="1" id="KW-0472">Membrane</keyword>